<keyword evidence="2" id="KW-1185">Reference proteome</keyword>
<dbReference type="Proteomes" id="UP000789739">
    <property type="component" value="Unassembled WGS sequence"/>
</dbReference>
<evidence type="ECO:0000313" key="2">
    <source>
        <dbReference type="Proteomes" id="UP000789739"/>
    </source>
</evidence>
<feature type="non-terminal residue" evidence="1">
    <location>
        <position position="1"/>
    </location>
</feature>
<reference evidence="1" key="1">
    <citation type="submission" date="2021-06" db="EMBL/GenBank/DDBJ databases">
        <authorList>
            <person name="Kallberg Y."/>
            <person name="Tangrot J."/>
            <person name="Rosling A."/>
        </authorList>
    </citation>
    <scope>NUCLEOTIDE SEQUENCE</scope>
    <source>
        <strain evidence="1">BR232B</strain>
    </source>
</reference>
<dbReference type="AlphaFoldDB" id="A0A9N9A4V5"/>
<accession>A0A9N9A4V5</accession>
<comment type="caution">
    <text evidence="1">The sequence shown here is derived from an EMBL/GenBank/DDBJ whole genome shotgun (WGS) entry which is preliminary data.</text>
</comment>
<sequence length="69" mass="7338">MNRYPGTGTLILPTNCKISIPILLLSDVVGVVKQLVVDSIVEPPEDPLPPLLLLPPPPPLDSTELGSIM</sequence>
<protein>
    <submittedName>
        <fullName evidence="1">3502_t:CDS:1</fullName>
    </submittedName>
</protein>
<organism evidence="1 2">
    <name type="scientific">Paraglomus brasilianum</name>
    <dbReference type="NCBI Taxonomy" id="144538"/>
    <lineage>
        <taxon>Eukaryota</taxon>
        <taxon>Fungi</taxon>
        <taxon>Fungi incertae sedis</taxon>
        <taxon>Mucoromycota</taxon>
        <taxon>Glomeromycotina</taxon>
        <taxon>Glomeromycetes</taxon>
        <taxon>Paraglomerales</taxon>
        <taxon>Paraglomeraceae</taxon>
        <taxon>Paraglomus</taxon>
    </lineage>
</organism>
<dbReference type="EMBL" id="CAJVPI010000314">
    <property type="protein sequence ID" value="CAG8517885.1"/>
    <property type="molecule type" value="Genomic_DNA"/>
</dbReference>
<evidence type="ECO:0000313" key="1">
    <source>
        <dbReference type="EMBL" id="CAG8517885.1"/>
    </source>
</evidence>
<gene>
    <name evidence="1" type="ORF">PBRASI_LOCUS3462</name>
</gene>
<name>A0A9N9A4V5_9GLOM</name>
<proteinExistence type="predicted"/>